<dbReference type="FunFam" id="3.20.20.140:FF:000004">
    <property type="entry name" value="N-acetylglucosamine-6-phosphate deacetylase"/>
    <property type="match status" value="1"/>
</dbReference>
<gene>
    <name evidence="14" type="primary">nagA</name>
    <name evidence="14" type="ORF">EM808_03210</name>
</gene>
<dbReference type="GeneID" id="87615680"/>
<dbReference type="GO" id="GO:0008448">
    <property type="term" value="F:N-acetylglucosamine-6-phosphate deacetylase activity"/>
    <property type="evidence" value="ECO:0007669"/>
    <property type="project" value="UniProtKB-EC"/>
</dbReference>
<feature type="active site" description="Proton donor/acceptor" evidence="10">
    <location>
        <position position="288"/>
    </location>
</feature>
<feature type="binding site" evidence="11">
    <location>
        <position position="265"/>
    </location>
    <ligand>
        <name>substrate</name>
    </ligand>
</feature>
<keyword evidence="5 9" id="KW-0378">Hydrolase</keyword>
<feature type="binding site" evidence="11">
    <location>
        <position position="241"/>
    </location>
    <ligand>
        <name>substrate</name>
    </ligand>
</feature>
<evidence type="ECO:0000256" key="1">
    <source>
        <dbReference type="ARBA" id="ARBA00010716"/>
    </source>
</evidence>
<dbReference type="PIRSF" id="PIRSF038994">
    <property type="entry name" value="NagA"/>
    <property type="match status" value="1"/>
</dbReference>
<dbReference type="AlphaFoldDB" id="A0A3S2TWP2"/>
<comment type="catalytic activity">
    <reaction evidence="7">
        <text>N-acetyl-D-glucosamine 6-phosphate + H2O = D-glucosamine 6-phosphate + acetate</text>
        <dbReference type="Rhea" id="RHEA:22936"/>
        <dbReference type="ChEBI" id="CHEBI:15377"/>
        <dbReference type="ChEBI" id="CHEBI:30089"/>
        <dbReference type="ChEBI" id="CHEBI:57513"/>
        <dbReference type="ChEBI" id="CHEBI:58725"/>
        <dbReference type="EC" id="3.5.1.25"/>
    </reaction>
</comment>
<dbReference type="InterPro" id="IPR011059">
    <property type="entry name" value="Metal-dep_hydrolase_composite"/>
</dbReference>
<comment type="caution">
    <text evidence="14">The sequence shown here is derived from an EMBL/GenBank/DDBJ whole genome shotgun (WGS) entry which is preliminary data.</text>
</comment>
<dbReference type="NCBIfam" id="TIGR00221">
    <property type="entry name" value="nagA"/>
    <property type="match status" value="1"/>
</dbReference>
<dbReference type="Gene3D" id="2.30.40.10">
    <property type="entry name" value="Urease, subunit C, domain 1"/>
    <property type="match status" value="1"/>
</dbReference>
<reference evidence="14 15" key="1">
    <citation type="submission" date="2019-01" db="EMBL/GenBank/DDBJ databases">
        <title>Bacillus sp. M5HDSG1-1, whole genome shotgun sequence.</title>
        <authorList>
            <person name="Tuo L."/>
        </authorList>
    </citation>
    <scope>NUCLEOTIDE SEQUENCE [LARGE SCALE GENOMIC DNA]</scope>
    <source>
        <strain evidence="14 15">M5HDSG1-1</strain>
    </source>
</reference>
<dbReference type="InterPro" id="IPR006680">
    <property type="entry name" value="Amidohydro-rel"/>
</dbReference>
<evidence type="ECO:0000256" key="8">
    <source>
        <dbReference type="ARBA" id="ARBA00060590"/>
    </source>
</evidence>
<dbReference type="Gene3D" id="3.20.20.140">
    <property type="entry name" value="Metal-dependent hydrolases"/>
    <property type="match status" value="1"/>
</dbReference>
<evidence type="ECO:0000256" key="2">
    <source>
        <dbReference type="ARBA" id="ARBA00011899"/>
    </source>
</evidence>
<dbReference type="PANTHER" id="PTHR11113:SF14">
    <property type="entry name" value="N-ACETYLGLUCOSAMINE-6-PHOSPHATE DEACETYLASE"/>
    <property type="match status" value="1"/>
</dbReference>
<evidence type="ECO:0000256" key="4">
    <source>
        <dbReference type="ARBA" id="ARBA00022723"/>
    </source>
</evidence>
<dbReference type="PANTHER" id="PTHR11113">
    <property type="entry name" value="N-ACETYLGLUCOSAMINE-6-PHOSPHATE DEACETYLASE"/>
    <property type="match status" value="1"/>
</dbReference>
<feature type="domain" description="Amidohydrolase-related" evidence="13">
    <location>
        <begin position="63"/>
        <end position="391"/>
    </location>
</feature>
<keyword evidence="15" id="KW-1185">Reference proteome</keyword>
<dbReference type="SUPFAM" id="SSF51338">
    <property type="entry name" value="Composite domain of metallo-dependent hydrolases"/>
    <property type="match status" value="1"/>
</dbReference>
<feature type="binding site" evidence="12">
    <location>
        <position position="209"/>
    </location>
    <ligand>
        <name>Zn(2+)</name>
        <dbReference type="ChEBI" id="CHEBI:29105"/>
    </ligand>
</feature>
<evidence type="ECO:0000256" key="10">
    <source>
        <dbReference type="PIRSR" id="PIRSR038994-1"/>
    </source>
</evidence>
<feature type="binding site" evidence="11">
    <location>
        <begin position="233"/>
        <end position="234"/>
    </location>
    <ligand>
        <name>substrate</name>
    </ligand>
</feature>
<dbReference type="GO" id="GO:0046872">
    <property type="term" value="F:metal ion binding"/>
    <property type="evidence" value="ECO:0007669"/>
    <property type="project" value="UniProtKB-KW"/>
</dbReference>
<dbReference type="InterPro" id="IPR032466">
    <property type="entry name" value="Metal_Hydrolase"/>
</dbReference>
<feature type="binding site" evidence="11">
    <location>
        <position position="154"/>
    </location>
    <ligand>
        <name>substrate</name>
    </ligand>
</feature>
<protein>
    <recommendedName>
        <fullName evidence="3">N-acetylglucosamine-6-phosphate deacetylase</fullName>
        <ecNumber evidence="2">3.5.1.25</ecNumber>
    </recommendedName>
</protein>
<dbReference type="SUPFAM" id="SSF51556">
    <property type="entry name" value="Metallo-dependent hydrolases"/>
    <property type="match status" value="1"/>
</dbReference>
<evidence type="ECO:0000256" key="9">
    <source>
        <dbReference type="PIRNR" id="PIRNR038994"/>
    </source>
</evidence>
<evidence type="ECO:0000256" key="11">
    <source>
        <dbReference type="PIRSR" id="PIRSR038994-2"/>
    </source>
</evidence>
<dbReference type="CDD" id="cd00854">
    <property type="entry name" value="NagA"/>
    <property type="match status" value="1"/>
</dbReference>
<keyword evidence="6 9" id="KW-0119">Carbohydrate metabolism</keyword>
<dbReference type="RefSeq" id="WP_127735725.1">
    <property type="nucleotide sequence ID" value="NZ_CAJCKN010000014.1"/>
</dbReference>
<organism evidence="14 15">
    <name type="scientific">Niallia taxi</name>
    <dbReference type="NCBI Taxonomy" id="2499688"/>
    <lineage>
        <taxon>Bacteria</taxon>
        <taxon>Bacillati</taxon>
        <taxon>Bacillota</taxon>
        <taxon>Bacilli</taxon>
        <taxon>Bacillales</taxon>
        <taxon>Bacillaceae</taxon>
        <taxon>Niallia</taxon>
    </lineage>
</organism>
<dbReference type="Pfam" id="PF01979">
    <property type="entry name" value="Amidohydro_1"/>
    <property type="match status" value="1"/>
</dbReference>
<comment type="cofactor">
    <cofactor evidence="12">
        <name>a divalent metal cation</name>
        <dbReference type="ChEBI" id="CHEBI:60240"/>
    </cofactor>
    <text evidence="12">Binds 1 divalent metal cation per subunit.</text>
</comment>
<evidence type="ECO:0000256" key="5">
    <source>
        <dbReference type="ARBA" id="ARBA00022801"/>
    </source>
</evidence>
<name>A0A3S2TWP2_9BACI</name>
<proteinExistence type="inferred from homology"/>
<comment type="similarity">
    <text evidence="1 9">Belongs to the metallo-dependent hydrolases superfamily. NagA family.</text>
</comment>
<keyword evidence="4 12" id="KW-0479">Metal-binding</keyword>
<evidence type="ECO:0000313" key="15">
    <source>
        <dbReference type="Proteomes" id="UP000288024"/>
    </source>
</evidence>
<dbReference type="InterPro" id="IPR003764">
    <property type="entry name" value="GlcNAc_6-P_deAcase"/>
</dbReference>
<dbReference type="EC" id="3.5.1.25" evidence="2"/>
<sequence length="401" mass="43211">MSIKSTGESLLLKDLTIYTEEEVIYDGFLFIEQGSIQSYGKIADWKEEKENVQTISFPKGSKLIPGMIDIHIHGAKDADAMDGSKDGLGTIARILPYEGTTSFLATTMTQGQEEIEAALESIASYMKTDNSPGKAEMLGIHLEGPFINEKRAGAQPLNAIKTADIELFKKWNALACDHIRLVTLAPEKENGLELAAYLKENGIVASMGHTDAVYEEVVDAINAGVNHVTHLYNGMRGFHHRDPGTAGGALLHDELTTEMIVDGVHIHPEIVKLTFKQKGKDKIILITDSMRAKWLEDGISSLGGQKVIVKDGKALLESGALAGSTLKMNDALTNMMAFTGCSLEDVIIMGSYNPARQIGVLDKKGSIKTGKDADLVVLNANNEVVLTICKGIIATKSGGAL</sequence>
<feature type="binding site" evidence="12">
    <location>
        <position position="143"/>
    </location>
    <ligand>
        <name>Zn(2+)</name>
        <dbReference type="ChEBI" id="CHEBI:29105"/>
    </ligand>
</feature>
<dbReference type="Proteomes" id="UP000288024">
    <property type="component" value="Unassembled WGS sequence"/>
</dbReference>
<evidence type="ECO:0000313" key="14">
    <source>
        <dbReference type="EMBL" id="RVT67501.1"/>
    </source>
</evidence>
<feature type="binding site" evidence="11">
    <location>
        <begin position="321"/>
        <end position="323"/>
    </location>
    <ligand>
        <name>substrate</name>
    </ligand>
</feature>
<evidence type="ECO:0000256" key="12">
    <source>
        <dbReference type="PIRSR" id="PIRSR038994-3"/>
    </source>
</evidence>
<evidence type="ECO:0000259" key="13">
    <source>
        <dbReference type="Pfam" id="PF01979"/>
    </source>
</evidence>
<evidence type="ECO:0000256" key="3">
    <source>
        <dbReference type="ARBA" id="ARBA00018029"/>
    </source>
</evidence>
<evidence type="ECO:0000256" key="6">
    <source>
        <dbReference type="ARBA" id="ARBA00023277"/>
    </source>
</evidence>
<dbReference type="EMBL" id="RZTZ01000001">
    <property type="protein sequence ID" value="RVT67501.1"/>
    <property type="molecule type" value="Genomic_DNA"/>
</dbReference>
<accession>A0A3S2TWP2</accession>
<feature type="binding site" evidence="12">
    <location>
        <position position="230"/>
    </location>
    <ligand>
        <name>Zn(2+)</name>
        <dbReference type="ChEBI" id="CHEBI:29105"/>
    </ligand>
</feature>
<comment type="pathway">
    <text evidence="8">Amino-sugar metabolism; N-acetylneuraminate degradation; D-fructose 6-phosphate from N-acetylneuraminate: step 4/5.</text>
</comment>
<dbReference type="GO" id="GO:0006046">
    <property type="term" value="P:N-acetylglucosamine catabolic process"/>
    <property type="evidence" value="ECO:0007669"/>
    <property type="project" value="TreeGrafter"/>
</dbReference>
<evidence type="ECO:0000256" key="7">
    <source>
        <dbReference type="ARBA" id="ARBA00047647"/>
    </source>
</evidence>